<evidence type="ECO:0000259" key="26">
    <source>
        <dbReference type="PROSITE" id="PS50011"/>
    </source>
</evidence>
<dbReference type="AlphaFoldDB" id="A0A2I0BBK3"/>
<evidence type="ECO:0000256" key="4">
    <source>
        <dbReference type="ARBA" id="ARBA00009592"/>
    </source>
</evidence>
<comment type="catalytic activity">
    <reaction evidence="22">
        <text>L-seryl-[protein] + ATP = O-phospho-L-seryl-[protein] + ADP + H(+)</text>
        <dbReference type="Rhea" id="RHEA:17989"/>
        <dbReference type="Rhea" id="RHEA-COMP:9863"/>
        <dbReference type="Rhea" id="RHEA-COMP:11604"/>
        <dbReference type="ChEBI" id="CHEBI:15378"/>
        <dbReference type="ChEBI" id="CHEBI:29999"/>
        <dbReference type="ChEBI" id="CHEBI:30616"/>
        <dbReference type="ChEBI" id="CHEBI:83421"/>
        <dbReference type="ChEBI" id="CHEBI:456216"/>
        <dbReference type="EC" id="2.7.11.1"/>
    </reaction>
</comment>
<evidence type="ECO:0000256" key="7">
    <source>
        <dbReference type="ARBA" id="ARBA00022527"/>
    </source>
</evidence>
<dbReference type="InterPro" id="IPR000719">
    <property type="entry name" value="Prot_kinase_dom"/>
</dbReference>
<evidence type="ECO:0000313" key="27">
    <source>
        <dbReference type="EMBL" id="PKA65172.1"/>
    </source>
</evidence>
<keyword evidence="13" id="KW-0677">Repeat</keyword>
<evidence type="ECO:0000256" key="24">
    <source>
        <dbReference type="SAM" id="Phobius"/>
    </source>
</evidence>
<evidence type="ECO:0000256" key="17">
    <source>
        <dbReference type="ARBA" id="ARBA00022989"/>
    </source>
</evidence>
<feature type="domain" description="Protein kinase" evidence="26">
    <location>
        <begin position="764"/>
        <end position="1038"/>
    </location>
</feature>
<comment type="similarity">
    <text evidence="4">Belongs to the RLP family.</text>
</comment>
<dbReference type="InterPro" id="IPR032675">
    <property type="entry name" value="LRR_dom_sf"/>
</dbReference>
<dbReference type="PROSITE" id="PS50011">
    <property type="entry name" value="PROTEIN_KINASE_DOM"/>
    <property type="match status" value="1"/>
</dbReference>
<feature type="signal peptide" evidence="25">
    <location>
        <begin position="1"/>
        <end position="34"/>
    </location>
</feature>
<evidence type="ECO:0000256" key="18">
    <source>
        <dbReference type="ARBA" id="ARBA00023136"/>
    </source>
</evidence>
<dbReference type="InterPro" id="IPR050647">
    <property type="entry name" value="Plant_LRR-RLKs"/>
</dbReference>
<dbReference type="SMART" id="SM00220">
    <property type="entry name" value="S_TKc"/>
    <property type="match status" value="1"/>
</dbReference>
<dbReference type="EMBL" id="KZ451896">
    <property type="protein sequence ID" value="PKA65172.1"/>
    <property type="molecule type" value="Genomic_DNA"/>
</dbReference>
<accession>A0A2I0BBK3</accession>
<dbReference type="InterPro" id="IPR008271">
    <property type="entry name" value="Ser/Thr_kinase_AS"/>
</dbReference>
<dbReference type="InterPro" id="IPR013210">
    <property type="entry name" value="LRR_N_plant-typ"/>
</dbReference>
<keyword evidence="6" id="KW-1003">Cell membrane</keyword>
<organism evidence="27 28">
    <name type="scientific">Apostasia shenzhenica</name>
    <dbReference type="NCBI Taxonomy" id="1088818"/>
    <lineage>
        <taxon>Eukaryota</taxon>
        <taxon>Viridiplantae</taxon>
        <taxon>Streptophyta</taxon>
        <taxon>Embryophyta</taxon>
        <taxon>Tracheophyta</taxon>
        <taxon>Spermatophyta</taxon>
        <taxon>Magnoliopsida</taxon>
        <taxon>Liliopsida</taxon>
        <taxon>Asparagales</taxon>
        <taxon>Orchidaceae</taxon>
        <taxon>Apostasioideae</taxon>
        <taxon>Apostasia</taxon>
    </lineage>
</organism>
<dbReference type="PROSITE" id="PS00108">
    <property type="entry name" value="PROTEIN_KINASE_ST"/>
    <property type="match status" value="1"/>
</dbReference>
<sequence length="1041" mass="114526">MRSSRDRFGWLRIPISCLLLFLLHFLALLKASYSQSCDSADMKALLSFSAGLYHGIRGWESNSSVDCCDWPGISCDAAIAGRRVSSLDLSGKDLRGPLNDSLADLDHLTELNLSFNSLQGSPPPKLFRLNRLLRLDLSVNQLSGSLPSELELPSIRFFNISNNLFNGSLPVLSRSANLQFFDVSNNSFSGEIPASICNSSAQIQSLRFSMNSLSGDFPVGLMNCHLLVHLSLNVNEISGVLPDDFFTLLTLKYVNLQQNKLSGPLSQSVGNLSSLVELDLSLNGFFGFIPDVFDGLPKLESFSAHSNRFDGSLPGSFANLRKVRVLNLRNNSLTGEVGLNFAMLPMLNSLDLGSNRFTGLIPQSLSQCSNLTFLNLAKNLLTGEIPSGFRNLDSLYYLSLSNNSLTNISSALQTLQHCTNLTVLVLTMNFYGGETMPVEGIYGFPKVEALVIANCGLLGSIPPWLAKITYLMILDISWNQLGGSIPAWLGNFDSLFYIDLSNNSLNGEIPSSFTRMKRLISVNESKQGPSMQNSPFFVKRNASAKPLQYNTIGSFPPSLILSNNKLVGPILPEFGKLKLLIVLDLHNNSLSGTIPAEFSGMVNLETLDLSYNTLTGNIPASLSTLNFLSKFDVAYNNLEGPIPSGGQFSTFSASDFLGNPGLCGFHSTPCQFNTTSHAVNSKKKSKAVIIGVAIGIGTGTTFLLMIIYLAASRIFSRRQAENAKVVAHTDDSLEAAACRLVLLFHNKDIKEISINDILKSTNNFDQSYIIGCGGFGLVYKATLEDGRKVAIKRLSGDFCQMEREFQAEVEALSWAQHENLVLLQGYCRVGTDRLLIYSYMENGSLDYWLHERTDGSSALSWPKRLKIAQGAARGLAYLHESCRPSILHRDIKSSNILLDEHFEAHLADFGLARLILPCDTHVSTDLVGTLGYIPPEYSQASVATFKGDVYSFGMVLLELLTGRRPVDICKPKGSRELVLWVHEMKKEKREVEVFDPHIYHKELEGQLLWVLEIASCCVIQNPKLRPSTQQLVSWLESIAAE</sequence>
<evidence type="ECO:0000256" key="3">
    <source>
        <dbReference type="ARBA" id="ARBA00008684"/>
    </source>
</evidence>
<protein>
    <recommendedName>
        <fullName evidence="5">non-specific serine/threonine protein kinase</fullName>
        <ecNumber evidence="5">2.7.11.1</ecNumber>
    </recommendedName>
</protein>
<evidence type="ECO:0000256" key="16">
    <source>
        <dbReference type="ARBA" id="ARBA00022840"/>
    </source>
</evidence>
<dbReference type="PANTHER" id="PTHR48056:SF18">
    <property type="entry name" value="NON-SPECIFIC SERINE_THREONINE PROTEIN KINASE"/>
    <property type="match status" value="1"/>
</dbReference>
<evidence type="ECO:0000256" key="10">
    <source>
        <dbReference type="ARBA" id="ARBA00022679"/>
    </source>
</evidence>
<dbReference type="GO" id="GO:0106310">
    <property type="term" value="F:protein serine kinase activity"/>
    <property type="evidence" value="ECO:0007669"/>
    <property type="project" value="RHEA"/>
</dbReference>
<dbReference type="EC" id="2.7.11.1" evidence="5"/>
<dbReference type="STRING" id="1088818.A0A2I0BBK3"/>
<dbReference type="SUPFAM" id="SSF52058">
    <property type="entry name" value="L domain-like"/>
    <property type="match status" value="1"/>
</dbReference>
<feature type="transmembrane region" description="Helical" evidence="24">
    <location>
        <begin position="687"/>
        <end position="711"/>
    </location>
</feature>
<dbReference type="OrthoDB" id="676979at2759"/>
<dbReference type="CDD" id="cd14066">
    <property type="entry name" value="STKc_IRAK"/>
    <property type="match status" value="1"/>
</dbReference>
<evidence type="ECO:0000256" key="6">
    <source>
        <dbReference type="ARBA" id="ARBA00022475"/>
    </source>
</evidence>
<dbReference type="SUPFAM" id="SSF52047">
    <property type="entry name" value="RNI-like"/>
    <property type="match status" value="1"/>
</dbReference>
<gene>
    <name evidence="27" type="primary">PSKR1</name>
    <name evidence="27" type="ORF">AXF42_Ash013293</name>
</gene>
<dbReference type="Pfam" id="PF08263">
    <property type="entry name" value="LRRNT_2"/>
    <property type="match status" value="1"/>
</dbReference>
<dbReference type="Proteomes" id="UP000236161">
    <property type="component" value="Unassembled WGS sequence"/>
</dbReference>
<dbReference type="Gene3D" id="3.30.200.20">
    <property type="entry name" value="Phosphorylase Kinase, domain 1"/>
    <property type="match status" value="1"/>
</dbReference>
<dbReference type="FunFam" id="1.10.510.10:FF:000309">
    <property type="entry name" value="Leucine-rich repeat receptor-like protein kinase"/>
    <property type="match status" value="1"/>
</dbReference>
<dbReference type="Gene3D" id="3.80.10.10">
    <property type="entry name" value="Ribonuclease Inhibitor"/>
    <property type="match status" value="4"/>
</dbReference>
<evidence type="ECO:0000256" key="21">
    <source>
        <dbReference type="ARBA" id="ARBA00047899"/>
    </source>
</evidence>
<name>A0A2I0BBK3_9ASPA</name>
<dbReference type="SUPFAM" id="SSF56112">
    <property type="entry name" value="Protein kinase-like (PK-like)"/>
    <property type="match status" value="1"/>
</dbReference>
<evidence type="ECO:0000256" key="20">
    <source>
        <dbReference type="ARBA" id="ARBA00023180"/>
    </source>
</evidence>
<dbReference type="SMART" id="SM00369">
    <property type="entry name" value="LRR_TYP"/>
    <property type="match status" value="7"/>
</dbReference>
<keyword evidence="18 24" id="KW-0472">Membrane</keyword>
<keyword evidence="10 27" id="KW-0808">Transferase</keyword>
<evidence type="ECO:0000256" key="5">
    <source>
        <dbReference type="ARBA" id="ARBA00012513"/>
    </source>
</evidence>
<keyword evidence="20" id="KW-0325">Glycoprotein</keyword>
<dbReference type="FunFam" id="3.80.10.10:FF:000383">
    <property type="entry name" value="Leucine-rich repeat receptor protein kinase EMS1"/>
    <property type="match status" value="1"/>
</dbReference>
<evidence type="ECO:0000256" key="11">
    <source>
        <dbReference type="ARBA" id="ARBA00022692"/>
    </source>
</evidence>
<dbReference type="InterPro" id="IPR017441">
    <property type="entry name" value="Protein_kinase_ATP_BS"/>
</dbReference>
<dbReference type="InterPro" id="IPR011009">
    <property type="entry name" value="Kinase-like_dom_sf"/>
</dbReference>
<evidence type="ECO:0000256" key="13">
    <source>
        <dbReference type="ARBA" id="ARBA00022737"/>
    </source>
</evidence>
<evidence type="ECO:0000256" key="25">
    <source>
        <dbReference type="SAM" id="SignalP"/>
    </source>
</evidence>
<evidence type="ECO:0000256" key="19">
    <source>
        <dbReference type="ARBA" id="ARBA00023170"/>
    </source>
</evidence>
<keyword evidence="7" id="KW-0723">Serine/threonine-protein kinase</keyword>
<evidence type="ECO:0000256" key="9">
    <source>
        <dbReference type="ARBA" id="ARBA00022614"/>
    </source>
</evidence>
<dbReference type="Pfam" id="PF00069">
    <property type="entry name" value="Pkinase"/>
    <property type="match status" value="1"/>
</dbReference>
<dbReference type="GO" id="GO:0033612">
    <property type="term" value="F:receptor serine/threonine kinase binding"/>
    <property type="evidence" value="ECO:0007669"/>
    <property type="project" value="TreeGrafter"/>
</dbReference>
<feature type="binding site" evidence="23">
    <location>
        <position position="792"/>
    </location>
    <ligand>
        <name>ATP</name>
        <dbReference type="ChEBI" id="CHEBI:30616"/>
    </ligand>
</feature>
<dbReference type="FunFam" id="3.30.200.20:FF:000309">
    <property type="entry name" value="Leucine-rich repeat receptor protein kinase MSP1"/>
    <property type="match status" value="1"/>
</dbReference>
<keyword evidence="15" id="KW-0418">Kinase</keyword>
<keyword evidence="14 23" id="KW-0547">Nucleotide-binding</keyword>
<dbReference type="InterPro" id="IPR001611">
    <property type="entry name" value="Leu-rich_rpt"/>
</dbReference>
<keyword evidence="12 25" id="KW-0732">Signal</keyword>
<dbReference type="PROSITE" id="PS00107">
    <property type="entry name" value="PROTEIN_KINASE_ATP"/>
    <property type="match status" value="1"/>
</dbReference>
<evidence type="ECO:0000256" key="23">
    <source>
        <dbReference type="PROSITE-ProRule" id="PRU10141"/>
    </source>
</evidence>
<comment type="catalytic activity">
    <reaction evidence="21">
        <text>L-threonyl-[protein] + ATP = O-phospho-L-threonyl-[protein] + ADP + H(+)</text>
        <dbReference type="Rhea" id="RHEA:46608"/>
        <dbReference type="Rhea" id="RHEA-COMP:11060"/>
        <dbReference type="Rhea" id="RHEA-COMP:11605"/>
        <dbReference type="ChEBI" id="CHEBI:15378"/>
        <dbReference type="ChEBI" id="CHEBI:30013"/>
        <dbReference type="ChEBI" id="CHEBI:30616"/>
        <dbReference type="ChEBI" id="CHEBI:61977"/>
        <dbReference type="ChEBI" id="CHEBI:456216"/>
        <dbReference type="EC" id="2.7.11.1"/>
    </reaction>
</comment>
<keyword evidence="19 27" id="KW-0675">Receptor</keyword>
<dbReference type="Pfam" id="PF00560">
    <property type="entry name" value="LRR_1"/>
    <property type="match status" value="6"/>
</dbReference>
<keyword evidence="8" id="KW-0597">Phosphoprotein</keyword>
<feature type="chain" id="PRO_5014170751" description="non-specific serine/threonine protein kinase" evidence="25">
    <location>
        <begin position="35"/>
        <end position="1041"/>
    </location>
</feature>
<evidence type="ECO:0000256" key="8">
    <source>
        <dbReference type="ARBA" id="ARBA00022553"/>
    </source>
</evidence>
<dbReference type="GO" id="GO:0004674">
    <property type="term" value="F:protein serine/threonine kinase activity"/>
    <property type="evidence" value="ECO:0007669"/>
    <property type="project" value="UniProtKB-KW"/>
</dbReference>
<keyword evidence="11 24" id="KW-0812">Transmembrane</keyword>
<keyword evidence="16 23" id="KW-0067">ATP-binding</keyword>
<evidence type="ECO:0000256" key="15">
    <source>
        <dbReference type="ARBA" id="ARBA00022777"/>
    </source>
</evidence>
<dbReference type="FunFam" id="3.80.10.10:FF:000213">
    <property type="entry name" value="Tyrosine-sulfated glycopeptide receptor 1"/>
    <property type="match status" value="1"/>
</dbReference>
<comment type="similarity">
    <text evidence="3">Belongs to the protein kinase superfamily. Ser/Thr protein kinase family.</text>
</comment>
<dbReference type="GO" id="GO:0005524">
    <property type="term" value="F:ATP binding"/>
    <property type="evidence" value="ECO:0007669"/>
    <property type="project" value="UniProtKB-UniRule"/>
</dbReference>
<proteinExistence type="inferred from homology"/>
<evidence type="ECO:0000256" key="12">
    <source>
        <dbReference type="ARBA" id="ARBA00022729"/>
    </source>
</evidence>
<evidence type="ECO:0000256" key="14">
    <source>
        <dbReference type="ARBA" id="ARBA00022741"/>
    </source>
</evidence>
<dbReference type="PROSITE" id="PS51450">
    <property type="entry name" value="LRR"/>
    <property type="match status" value="2"/>
</dbReference>
<dbReference type="GO" id="GO:0005886">
    <property type="term" value="C:plasma membrane"/>
    <property type="evidence" value="ECO:0007669"/>
    <property type="project" value="UniProtKB-SubCell"/>
</dbReference>
<evidence type="ECO:0000256" key="2">
    <source>
        <dbReference type="ARBA" id="ARBA00004479"/>
    </source>
</evidence>
<evidence type="ECO:0000313" key="28">
    <source>
        <dbReference type="Proteomes" id="UP000236161"/>
    </source>
</evidence>
<keyword evidence="28" id="KW-1185">Reference proteome</keyword>
<comment type="subcellular location">
    <subcellularLocation>
        <location evidence="1">Cell membrane</location>
        <topology evidence="1">Single-pass membrane protein</topology>
    </subcellularLocation>
    <subcellularLocation>
        <location evidence="2">Membrane</location>
        <topology evidence="2">Single-pass type I membrane protein</topology>
    </subcellularLocation>
</comment>
<evidence type="ECO:0000256" key="1">
    <source>
        <dbReference type="ARBA" id="ARBA00004162"/>
    </source>
</evidence>
<dbReference type="Pfam" id="PF13855">
    <property type="entry name" value="LRR_8"/>
    <property type="match status" value="2"/>
</dbReference>
<reference evidence="27 28" key="1">
    <citation type="journal article" date="2017" name="Nature">
        <title>The Apostasia genome and the evolution of orchids.</title>
        <authorList>
            <person name="Zhang G.Q."/>
            <person name="Liu K.W."/>
            <person name="Li Z."/>
            <person name="Lohaus R."/>
            <person name="Hsiao Y.Y."/>
            <person name="Niu S.C."/>
            <person name="Wang J.Y."/>
            <person name="Lin Y.C."/>
            <person name="Xu Q."/>
            <person name="Chen L.J."/>
            <person name="Yoshida K."/>
            <person name="Fujiwara S."/>
            <person name="Wang Z.W."/>
            <person name="Zhang Y.Q."/>
            <person name="Mitsuda N."/>
            <person name="Wang M."/>
            <person name="Liu G.H."/>
            <person name="Pecoraro L."/>
            <person name="Huang H.X."/>
            <person name="Xiao X.J."/>
            <person name="Lin M."/>
            <person name="Wu X.Y."/>
            <person name="Wu W.L."/>
            <person name="Chen Y.Y."/>
            <person name="Chang S.B."/>
            <person name="Sakamoto S."/>
            <person name="Ohme-Takagi M."/>
            <person name="Yagi M."/>
            <person name="Zeng S.J."/>
            <person name="Shen C.Y."/>
            <person name="Yeh C.M."/>
            <person name="Luo Y.B."/>
            <person name="Tsai W.C."/>
            <person name="Van de Peer Y."/>
            <person name="Liu Z.J."/>
        </authorList>
    </citation>
    <scope>NUCLEOTIDE SEQUENCE [LARGE SCALE GENOMIC DNA]</scope>
    <source>
        <strain evidence="28">cv. Shenzhen</strain>
        <tissue evidence="27">Stem</tissue>
    </source>
</reference>
<dbReference type="PANTHER" id="PTHR48056">
    <property type="entry name" value="LRR RECEPTOR-LIKE SERINE/THREONINE-PROTEIN KINASE-RELATED"/>
    <property type="match status" value="1"/>
</dbReference>
<dbReference type="Gene3D" id="1.10.510.10">
    <property type="entry name" value="Transferase(Phosphotransferase) domain 1"/>
    <property type="match status" value="1"/>
</dbReference>
<keyword evidence="9" id="KW-0433">Leucine-rich repeat</keyword>
<evidence type="ECO:0000256" key="22">
    <source>
        <dbReference type="ARBA" id="ARBA00048679"/>
    </source>
</evidence>
<dbReference type="InterPro" id="IPR003591">
    <property type="entry name" value="Leu-rich_rpt_typical-subtyp"/>
</dbReference>
<keyword evidence="17 24" id="KW-1133">Transmembrane helix</keyword>